<organism evidence="1">
    <name type="scientific">marine sediment metagenome</name>
    <dbReference type="NCBI Taxonomy" id="412755"/>
    <lineage>
        <taxon>unclassified sequences</taxon>
        <taxon>metagenomes</taxon>
        <taxon>ecological metagenomes</taxon>
    </lineage>
</organism>
<name>X1MDL3_9ZZZZ</name>
<dbReference type="InterPro" id="IPR012347">
    <property type="entry name" value="Ferritin-like"/>
</dbReference>
<gene>
    <name evidence="1" type="ORF">S06H3_24007</name>
</gene>
<dbReference type="Gene3D" id="1.20.1260.10">
    <property type="match status" value="1"/>
</dbReference>
<comment type="caution">
    <text evidence="1">The sequence shown here is derived from an EMBL/GenBank/DDBJ whole genome shotgun (WGS) entry which is preliminary data.</text>
</comment>
<dbReference type="EMBL" id="BARV01013204">
    <property type="protein sequence ID" value="GAI12775.1"/>
    <property type="molecule type" value="Genomic_DNA"/>
</dbReference>
<protein>
    <recommendedName>
        <fullName evidence="2">Ferritin/DPS protein domain-containing protein</fullName>
    </recommendedName>
</protein>
<sequence>RIASIITDEKTREMALILGNVAIKHADIVARTISSLGGSPEWAFELAPVGKDIVEIFQTQLDKEKLALQLHQDSASLIRNRNLRLKFDQLASDHEWHIQIINNILEELR</sequence>
<evidence type="ECO:0008006" key="2">
    <source>
        <dbReference type="Google" id="ProtNLM"/>
    </source>
</evidence>
<dbReference type="AlphaFoldDB" id="X1MDL3"/>
<reference evidence="1" key="1">
    <citation type="journal article" date="2014" name="Front. Microbiol.">
        <title>High frequency of phylogenetically diverse reductive dehalogenase-homologous genes in deep subseafloor sedimentary metagenomes.</title>
        <authorList>
            <person name="Kawai M."/>
            <person name="Futagami T."/>
            <person name="Toyoda A."/>
            <person name="Takaki Y."/>
            <person name="Nishi S."/>
            <person name="Hori S."/>
            <person name="Arai W."/>
            <person name="Tsubouchi T."/>
            <person name="Morono Y."/>
            <person name="Uchiyama I."/>
            <person name="Ito T."/>
            <person name="Fujiyama A."/>
            <person name="Inagaki F."/>
            <person name="Takami H."/>
        </authorList>
    </citation>
    <scope>NUCLEOTIDE SEQUENCE</scope>
    <source>
        <strain evidence="1">Expedition CK06-06</strain>
    </source>
</reference>
<proteinExistence type="predicted"/>
<evidence type="ECO:0000313" key="1">
    <source>
        <dbReference type="EMBL" id="GAI12775.1"/>
    </source>
</evidence>
<feature type="non-terminal residue" evidence="1">
    <location>
        <position position="1"/>
    </location>
</feature>
<dbReference type="SUPFAM" id="SSF47240">
    <property type="entry name" value="Ferritin-like"/>
    <property type="match status" value="1"/>
</dbReference>
<dbReference type="InterPro" id="IPR009078">
    <property type="entry name" value="Ferritin-like_SF"/>
</dbReference>
<accession>X1MDL3</accession>